<proteinExistence type="predicted"/>
<dbReference type="InterPro" id="IPR032466">
    <property type="entry name" value="Metal_Hydrolase"/>
</dbReference>
<dbReference type="RefSeq" id="WP_319967933.1">
    <property type="nucleotide sequence ID" value="NZ_JAXAVW010000017.1"/>
</dbReference>
<accession>A0ABU4T426</accession>
<gene>
    <name evidence="3" type="ORF">SK803_22050</name>
</gene>
<feature type="domain" description="Amidohydrolase-related" evidence="2">
    <location>
        <begin position="38"/>
        <end position="339"/>
    </location>
</feature>
<dbReference type="Proteomes" id="UP001285521">
    <property type="component" value="Unassembled WGS sequence"/>
</dbReference>
<evidence type="ECO:0000256" key="1">
    <source>
        <dbReference type="SAM" id="MobiDB-lite"/>
    </source>
</evidence>
<evidence type="ECO:0000313" key="3">
    <source>
        <dbReference type="EMBL" id="MDX8032909.1"/>
    </source>
</evidence>
<organism evidence="3 4">
    <name type="scientific">Lentzea miocenica</name>
    <dbReference type="NCBI Taxonomy" id="3095431"/>
    <lineage>
        <taxon>Bacteria</taxon>
        <taxon>Bacillati</taxon>
        <taxon>Actinomycetota</taxon>
        <taxon>Actinomycetes</taxon>
        <taxon>Pseudonocardiales</taxon>
        <taxon>Pseudonocardiaceae</taxon>
        <taxon>Lentzea</taxon>
    </lineage>
</organism>
<dbReference type="Gene3D" id="2.30.40.10">
    <property type="entry name" value="Urease, subunit C, domain 1"/>
    <property type="match status" value="1"/>
</dbReference>
<keyword evidence="4" id="KW-1185">Reference proteome</keyword>
<comment type="caution">
    <text evidence="3">The sequence shown here is derived from an EMBL/GenBank/DDBJ whole genome shotgun (WGS) entry which is preliminary data.</text>
</comment>
<dbReference type="SUPFAM" id="SSF51556">
    <property type="entry name" value="Metallo-dependent hydrolases"/>
    <property type="match status" value="1"/>
</dbReference>
<dbReference type="EMBL" id="JAXAVW010000017">
    <property type="protein sequence ID" value="MDX8032909.1"/>
    <property type="molecule type" value="Genomic_DNA"/>
</dbReference>
<dbReference type="Gene3D" id="3.20.20.140">
    <property type="entry name" value="Metal-dependent hydrolases"/>
    <property type="match status" value="1"/>
</dbReference>
<sequence>MGVTISGIALPTRTPVSFAVDGQRLRASASSTPDSLWLLPGLVDVHSHPGMESPGDAYSHDVFRRHMLAHRSAGVLTVRSPGSPDPVLDRPDDPDLPRLTRSGRWLATPGRFFPGYGRRVSEEELPAAAVSEAAAGWCKVIGDWMPDDPPVPLDVLTATVDAVHAVGARVAVHCQTAEGCRNAVLAGADSLEHGLHLDHSLLPRMAAQGTAFVPTFSAFAKTISNLTSSGDARLREWIVTGWEHAFPTVRAAHEAGVTVLAGTDNKPCGDVAGEIAWLIKAGMPVEAAVGAGSWIAREWLGLPGLVDGGLADVVAYDTDPTEDPSALTRPSRIVLRGNVVR</sequence>
<dbReference type="PANTHER" id="PTHR43135">
    <property type="entry name" value="ALPHA-D-RIBOSE 1-METHYLPHOSPHONATE 5-TRIPHOSPHATE DIPHOSPHATASE"/>
    <property type="match status" value="1"/>
</dbReference>
<dbReference type="PANTHER" id="PTHR43135:SF4">
    <property type="entry name" value="AMIDOHYDROLASE-RELATED DOMAIN-CONTAINING PROTEIN"/>
    <property type="match status" value="1"/>
</dbReference>
<feature type="region of interest" description="Disordered" evidence="1">
    <location>
        <begin position="76"/>
        <end position="101"/>
    </location>
</feature>
<feature type="compositionally biased region" description="Basic and acidic residues" evidence="1">
    <location>
        <begin position="87"/>
        <end position="98"/>
    </location>
</feature>
<reference evidence="3 4" key="1">
    <citation type="submission" date="2023-11" db="EMBL/GenBank/DDBJ databases">
        <title>Lentzea sokolovensis, sp. nov., Lentzea kristufkii, sp. nov., and Lentzea miocenensis, sp. nov., rare actinobacteria from Sokolov Coal Basin, Miocene lacustrine sediment, Czech Republic.</title>
        <authorList>
            <person name="Lara A."/>
            <person name="Kotroba L."/>
            <person name="Nouioui I."/>
            <person name="Neumann-Schaal M."/>
            <person name="Mast Y."/>
            <person name="Chronakova A."/>
        </authorList>
    </citation>
    <scope>NUCLEOTIDE SEQUENCE [LARGE SCALE GENOMIC DNA]</scope>
    <source>
        <strain evidence="3 4">BCCO 10_0856</strain>
    </source>
</reference>
<dbReference type="InterPro" id="IPR006680">
    <property type="entry name" value="Amidohydro-rel"/>
</dbReference>
<dbReference type="InterPro" id="IPR051781">
    <property type="entry name" value="Metallo-dep_Hydrolase"/>
</dbReference>
<dbReference type="Pfam" id="PF01979">
    <property type="entry name" value="Amidohydro_1"/>
    <property type="match status" value="1"/>
</dbReference>
<evidence type="ECO:0000259" key="2">
    <source>
        <dbReference type="Pfam" id="PF01979"/>
    </source>
</evidence>
<protein>
    <submittedName>
        <fullName evidence="3">Amidohydrolase family protein</fullName>
    </submittedName>
</protein>
<name>A0ABU4T426_9PSEU</name>
<dbReference type="InterPro" id="IPR011059">
    <property type="entry name" value="Metal-dep_hydrolase_composite"/>
</dbReference>
<evidence type="ECO:0000313" key="4">
    <source>
        <dbReference type="Proteomes" id="UP001285521"/>
    </source>
</evidence>